<proteinExistence type="predicted"/>
<sequence length="49" mass="5706">MIIAHLHQGTCFANHFRFTYHVRMTLCNIVICFAFFRFHFCCLPPGDAG</sequence>
<accession>A0A6C6Z9C9</accession>
<reference evidence="1 2" key="1">
    <citation type="submission" date="2007-11" db="EMBL/GenBank/DDBJ databases">
        <authorList>
            <consortium name="The Salmonella enterica serovar Paratyphi B Genome Sequencing Project"/>
            <person name="McClelland M."/>
            <person name="Sanderson E.K."/>
            <person name="Porwollik S."/>
            <person name="Spieth J."/>
            <person name="Clifton W.S."/>
            <person name="Fulton R."/>
            <person name="Cordes M."/>
            <person name="Wollam A."/>
            <person name="Shah N."/>
            <person name="Pepin K."/>
            <person name="Bhonagiri V."/>
            <person name="Nash W."/>
            <person name="Johnson M."/>
            <person name="Thiruvilangam P."/>
            <person name="Wilson R."/>
        </authorList>
    </citation>
    <scope>NUCLEOTIDE SEQUENCE [LARGE SCALE GENOMIC DNA]</scope>
    <source>
        <strain evidence="2">ATCC BAA-1250 / SPB7</strain>
    </source>
</reference>
<dbReference type="KEGG" id="spq:SPAB_04897"/>
<protein>
    <submittedName>
        <fullName evidence="1">Uncharacterized protein</fullName>
    </submittedName>
</protein>
<dbReference type="AlphaFoldDB" id="A0A6C6Z9C9"/>
<dbReference type="EMBL" id="CP000886">
    <property type="protein sequence ID" value="ABX70196.1"/>
    <property type="molecule type" value="Genomic_DNA"/>
</dbReference>
<evidence type="ECO:0000313" key="1">
    <source>
        <dbReference type="EMBL" id="ABX70196.1"/>
    </source>
</evidence>
<dbReference type="Proteomes" id="UP000008556">
    <property type="component" value="Chromosome"/>
</dbReference>
<gene>
    <name evidence="1" type="ordered locus">SPAB_04897</name>
</gene>
<evidence type="ECO:0000313" key="2">
    <source>
        <dbReference type="Proteomes" id="UP000008556"/>
    </source>
</evidence>
<name>A0A6C6Z9C9_SALPB</name>
<organism evidence="1 2">
    <name type="scientific">Salmonella paratyphi B (strain ATCC BAA-1250 / SPB7)</name>
    <dbReference type="NCBI Taxonomy" id="1016998"/>
    <lineage>
        <taxon>Bacteria</taxon>
        <taxon>Pseudomonadati</taxon>
        <taxon>Pseudomonadota</taxon>
        <taxon>Gammaproteobacteria</taxon>
        <taxon>Enterobacterales</taxon>
        <taxon>Enterobacteriaceae</taxon>
        <taxon>Salmonella</taxon>
    </lineage>
</organism>